<organism evidence="1 2">
    <name type="scientific">Smallanthus sonchifolius</name>
    <dbReference type="NCBI Taxonomy" id="185202"/>
    <lineage>
        <taxon>Eukaryota</taxon>
        <taxon>Viridiplantae</taxon>
        <taxon>Streptophyta</taxon>
        <taxon>Embryophyta</taxon>
        <taxon>Tracheophyta</taxon>
        <taxon>Spermatophyta</taxon>
        <taxon>Magnoliopsida</taxon>
        <taxon>eudicotyledons</taxon>
        <taxon>Gunneridae</taxon>
        <taxon>Pentapetalae</taxon>
        <taxon>asterids</taxon>
        <taxon>campanulids</taxon>
        <taxon>Asterales</taxon>
        <taxon>Asteraceae</taxon>
        <taxon>Asteroideae</taxon>
        <taxon>Heliantheae alliance</taxon>
        <taxon>Millerieae</taxon>
        <taxon>Smallanthus</taxon>
    </lineage>
</organism>
<dbReference type="EMBL" id="CM042031">
    <property type="protein sequence ID" value="KAI3784416.1"/>
    <property type="molecule type" value="Genomic_DNA"/>
</dbReference>
<reference evidence="1 2" key="2">
    <citation type="journal article" date="2022" name="Mol. Ecol. Resour.">
        <title>The genomes of chicory, endive, great burdock and yacon provide insights into Asteraceae paleo-polyploidization history and plant inulin production.</title>
        <authorList>
            <person name="Fan W."/>
            <person name="Wang S."/>
            <person name="Wang H."/>
            <person name="Wang A."/>
            <person name="Jiang F."/>
            <person name="Liu H."/>
            <person name="Zhao H."/>
            <person name="Xu D."/>
            <person name="Zhang Y."/>
        </authorList>
    </citation>
    <scope>NUCLEOTIDE SEQUENCE [LARGE SCALE GENOMIC DNA]</scope>
    <source>
        <strain evidence="2">cv. Yunnan</strain>
        <tissue evidence="1">Leaves</tissue>
    </source>
</reference>
<gene>
    <name evidence="1" type="ORF">L1987_43515</name>
</gene>
<protein>
    <submittedName>
        <fullName evidence="1">Uncharacterized protein</fullName>
    </submittedName>
</protein>
<evidence type="ECO:0000313" key="2">
    <source>
        <dbReference type="Proteomes" id="UP001056120"/>
    </source>
</evidence>
<keyword evidence="2" id="KW-1185">Reference proteome</keyword>
<dbReference type="Proteomes" id="UP001056120">
    <property type="component" value="Linkage Group LG14"/>
</dbReference>
<name>A0ACB9GMJ2_9ASTR</name>
<reference evidence="2" key="1">
    <citation type="journal article" date="2022" name="Mol. Ecol. Resour.">
        <title>The genomes of chicory, endive, great burdock and yacon provide insights into Asteraceae palaeo-polyploidization history and plant inulin production.</title>
        <authorList>
            <person name="Fan W."/>
            <person name="Wang S."/>
            <person name="Wang H."/>
            <person name="Wang A."/>
            <person name="Jiang F."/>
            <person name="Liu H."/>
            <person name="Zhao H."/>
            <person name="Xu D."/>
            <person name="Zhang Y."/>
        </authorList>
    </citation>
    <scope>NUCLEOTIDE SEQUENCE [LARGE SCALE GENOMIC DNA]</scope>
    <source>
        <strain evidence="2">cv. Yunnan</strain>
    </source>
</reference>
<proteinExistence type="predicted"/>
<accession>A0ACB9GMJ2</accession>
<evidence type="ECO:0000313" key="1">
    <source>
        <dbReference type="EMBL" id="KAI3784416.1"/>
    </source>
</evidence>
<sequence length="147" mass="16437">MTRNGQCEDEQWLRRFGFGAEILVGDVGGGEERRRGCSTAMFPDRVVHALNLNIEAMDGESKLQSCCNGGSLVSDYGNFTPITMSAVREWPAFEGSKLSEVLFYSFSKFTVVAVNNLGKWKTATQMNSLTILLVIRDNRLILFHLCF</sequence>
<comment type="caution">
    <text evidence="1">The sequence shown here is derived from an EMBL/GenBank/DDBJ whole genome shotgun (WGS) entry which is preliminary data.</text>
</comment>